<dbReference type="Proteomes" id="UP000887565">
    <property type="component" value="Unplaced"/>
</dbReference>
<accession>A0A915KKX8</accession>
<dbReference type="WBParaSite" id="nRc.2.0.1.t38688-RA">
    <property type="protein sequence ID" value="nRc.2.0.1.t38688-RA"/>
    <property type="gene ID" value="nRc.2.0.1.g38688"/>
</dbReference>
<dbReference type="AlphaFoldDB" id="A0A915KKX8"/>
<organism evidence="1 2">
    <name type="scientific">Romanomermis culicivorax</name>
    <name type="common">Nematode worm</name>
    <dbReference type="NCBI Taxonomy" id="13658"/>
    <lineage>
        <taxon>Eukaryota</taxon>
        <taxon>Metazoa</taxon>
        <taxon>Ecdysozoa</taxon>
        <taxon>Nematoda</taxon>
        <taxon>Enoplea</taxon>
        <taxon>Dorylaimia</taxon>
        <taxon>Mermithida</taxon>
        <taxon>Mermithoidea</taxon>
        <taxon>Mermithidae</taxon>
        <taxon>Romanomermis</taxon>
    </lineage>
</organism>
<sequence length="92" mass="10252">MFSRKPELNESSDDFSLIGSAELTMGEKKSIILLMLFSLIRDVSILSVKKLSKNRRQETSISSKWSLGGPLSSDSKIADAIRGMYGFMRESC</sequence>
<protein>
    <submittedName>
        <fullName evidence="2">Uncharacterized protein</fullName>
    </submittedName>
</protein>
<reference evidence="2" key="1">
    <citation type="submission" date="2022-11" db="UniProtKB">
        <authorList>
            <consortium name="WormBaseParasite"/>
        </authorList>
    </citation>
    <scope>IDENTIFICATION</scope>
</reference>
<evidence type="ECO:0000313" key="2">
    <source>
        <dbReference type="WBParaSite" id="nRc.2.0.1.t38688-RA"/>
    </source>
</evidence>
<evidence type="ECO:0000313" key="1">
    <source>
        <dbReference type="Proteomes" id="UP000887565"/>
    </source>
</evidence>
<name>A0A915KKX8_ROMCU</name>
<keyword evidence="1" id="KW-1185">Reference proteome</keyword>
<proteinExistence type="predicted"/>